<keyword evidence="2" id="KW-1185">Reference proteome</keyword>
<accession>A0AAV2EDN7</accession>
<dbReference type="EMBL" id="OZ034817">
    <property type="protein sequence ID" value="CAL1383665.1"/>
    <property type="molecule type" value="Genomic_DNA"/>
</dbReference>
<dbReference type="AlphaFoldDB" id="A0AAV2EDN7"/>
<sequence length="74" mass="8589">MGLYVHTVGLQQQWSGGEGAARKWRFLGEEMVWREGHGWLVQEEAEWHSSPMFWSFIPSAMPDLVESSLFFSSR</sequence>
<name>A0AAV2EDN7_9ROSI</name>
<gene>
    <name evidence="1" type="ORF">LTRI10_LOCUS24927</name>
</gene>
<organism evidence="1 2">
    <name type="scientific">Linum trigynum</name>
    <dbReference type="NCBI Taxonomy" id="586398"/>
    <lineage>
        <taxon>Eukaryota</taxon>
        <taxon>Viridiplantae</taxon>
        <taxon>Streptophyta</taxon>
        <taxon>Embryophyta</taxon>
        <taxon>Tracheophyta</taxon>
        <taxon>Spermatophyta</taxon>
        <taxon>Magnoliopsida</taxon>
        <taxon>eudicotyledons</taxon>
        <taxon>Gunneridae</taxon>
        <taxon>Pentapetalae</taxon>
        <taxon>rosids</taxon>
        <taxon>fabids</taxon>
        <taxon>Malpighiales</taxon>
        <taxon>Linaceae</taxon>
        <taxon>Linum</taxon>
    </lineage>
</organism>
<dbReference type="Proteomes" id="UP001497516">
    <property type="component" value="Chromosome 4"/>
</dbReference>
<protein>
    <submittedName>
        <fullName evidence="1">Uncharacterized protein</fullName>
    </submittedName>
</protein>
<evidence type="ECO:0000313" key="1">
    <source>
        <dbReference type="EMBL" id="CAL1383665.1"/>
    </source>
</evidence>
<proteinExistence type="predicted"/>
<reference evidence="1 2" key="1">
    <citation type="submission" date="2024-04" db="EMBL/GenBank/DDBJ databases">
        <authorList>
            <person name="Fracassetti M."/>
        </authorList>
    </citation>
    <scope>NUCLEOTIDE SEQUENCE [LARGE SCALE GENOMIC DNA]</scope>
</reference>
<evidence type="ECO:0000313" key="2">
    <source>
        <dbReference type="Proteomes" id="UP001497516"/>
    </source>
</evidence>